<reference evidence="5 6" key="1">
    <citation type="journal article" date="2022" name="Nat. Genet.">
        <title>Improved pea reference genome and pan-genome highlight genomic features and evolutionary characteristics.</title>
        <authorList>
            <person name="Yang T."/>
            <person name="Liu R."/>
            <person name="Luo Y."/>
            <person name="Hu S."/>
            <person name="Wang D."/>
            <person name="Wang C."/>
            <person name="Pandey M.K."/>
            <person name="Ge S."/>
            <person name="Xu Q."/>
            <person name="Li N."/>
            <person name="Li G."/>
            <person name="Huang Y."/>
            <person name="Saxena R.K."/>
            <person name="Ji Y."/>
            <person name="Li M."/>
            <person name="Yan X."/>
            <person name="He Y."/>
            <person name="Liu Y."/>
            <person name="Wang X."/>
            <person name="Xiang C."/>
            <person name="Varshney R.K."/>
            <person name="Ding H."/>
            <person name="Gao S."/>
            <person name="Zong X."/>
        </authorList>
    </citation>
    <scope>NUCLEOTIDE SEQUENCE [LARGE SCALE GENOMIC DNA]</scope>
    <source>
        <strain evidence="5 6">cv. Zhongwan 6</strain>
    </source>
</reference>
<dbReference type="EMBL" id="JAMSHJ010000001">
    <property type="protein sequence ID" value="KAI5440577.1"/>
    <property type="molecule type" value="Genomic_DNA"/>
</dbReference>
<dbReference type="GO" id="GO:0007040">
    <property type="term" value="P:lysosome organization"/>
    <property type="evidence" value="ECO:0007669"/>
    <property type="project" value="TreeGrafter"/>
</dbReference>
<feature type="region of interest" description="Disordered" evidence="4">
    <location>
        <begin position="1"/>
        <end position="44"/>
    </location>
</feature>
<dbReference type="GO" id="GO:0032418">
    <property type="term" value="P:lysosome localization"/>
    <property type="evidence" value="ECO:0007669"/>
    <property type="project" value="TreeGrafter"/>
</dbReference>
<evidence type="ECO:0000313" key="6">
    <source>
        <dbReference type="Proteomes" id="UP001058974"/>
    </source>
</evidence>
<dbReference type="PANTHER" id="PTHR31305:SF2">
    <property type="entry name" value="SNARE-ASSOCIATED PROTEIN SNAPIN"/>
    <property type="match status" value="1"/>
</dbReference>
<keyword evidence="6" id="KW-1185">Reference proteome</keyword>
<dbReference type="GO" id="GO:0008333">
    <property type="term" value="P:endosome to lysosome transport"/>
    <property type="evidence" value="ECO:0007669"/>
    <property type="project" value="TreeGrafter"/>
</dbReference>
<dbReference type="InterPro" id="IPR028119">
    <property type="entry name" value="Snapin/Pallidin/Snn1"/>
</dbReference>
<evidence type="ECO:0000313" key="5">
    <source>
        <dbReference type="EMBL" id="KAI5440577.1"/>
    </source>
</evidence>
<accession>A0A9D4YKG8</accession>
<proteinExistence type="inferred from homology"/>
<dbReference type="GO" id="GO:0006886">
    <property type="term" value="P:intracellular protein transport"/>
    <property type="evidence" value="ECO:0007669"/>
    <property type="project" value="InterPro"/>
</dbReference>
<evidence type="ECO:0000256" key="4">
    <source>
        <dbReference type="SAM" id="MobiDB-lite"/>
    </source>
</evidence>
<sequence length="151" mass="16400">METSGDTHYTSADENDPVVVQTEPSSSLAGENAPGTDNTRDPLEKSSDVLAKGLSSILSSVIRDFDFRAQQTLMSQNHLSSSIDRLTGELDQLLEDAPLPFIMQHAAKISSVRKRVSSLNSLLKSIQGRIDNIDRIMSTGTTHGIYTSPKP</sequence>
<dbReference type="GO" id="GO:0099078">
    <property type="term" value="C:BORC complex"/>
    <property type="evidence" value="ECO:0007669"/>
    <property type="project" value="TreeGrafter"/>
</dbReference>
<feature type="compositionally biased region" description="Polar residues" evidence="4">
    <location>
        <begin position="1"/>
        <end position="12"/>
    </location>
</feature>
<dbReference type="PANTHER" id="PTHR31305">
    <property type="entry name" value="SNARE-ASSOCIATED PROTEIN SNAPIN"/>
    <property type="match status" value="1"/>
</dbReference>
<dbReference type="InterPro" id="IPR017246">
    <property type="entry name" value="Snapin"/>
</dbReference>
<dbReference type="Pfam" id="PF14712">
    <property type="entry name" value="Snapin_Pallidin"/>
    <property type="match status" value="1"/>
</dbReference>
<name>A0A9D4YKG8_PEA</name>
<comment type="caution">
    <text evidence="5">The sequence shown here is derived from an EMBL/GenBank/DDBJ whole genome shotgun (WGS) entry which is preliminary data.</text>
</comment>
<dbReference type="GO" id="GO:0000149">
    <property type="term" value="F:SNARE binding"/>
    <property type="evidence" value="ECO:0007669"/>
    <property type="project" value="TreeGrafter"/>
</dbReference>
<keyword evidence="2" id="KW-0175">Coiled coil</keyword>
<gene>
    <name evidence="5" type="ORF">KIW84_010164</name>
</gene>
<evidence type="ECO:0000256" key="3">
    <source>
        <dbReference type="ARBA" id="ARBA00033330"/>
    </source>
</evidence>
<evidence type="ECO:0000256" key="1">
    <source>
        <dbReference type="ARBA" id="ARBA00006111"/>
    </source>
</evidence>
<dbReference type="Proteomes" id="UP001058974">
    <property type="component" value="Chromosome 1"/>
</dbReference>
<dbReference type="Gramene" id="Psat01G0016400-T2">
    <property type="protein sequence ID" value="KAI5440577.1"/>
    <property type="gene ID" value="KIW84_010164"/>
</dbReference>
<comment type="similarity">
    <text evidence="1">Belongs to the SNAPIN family.</text>
</comment>
<protein>
    <recommendedName>
        <fullName evidence="3">Biogenesis of lysosome-related organelles complex 1 subunit 7</fullName>
    </recommendedName>
</protein>
<evidence type="ECO:0000256" key="2">
    <source>
        <dbReference type="ARBA" id="ARBA00023054"/>
    </source>
</evidence>
<dbReference type="GO" id="GO:0031083">
    <property type="term" value="C:BLOC-1 complex"/>
    <property type="evidence" value="ECO:0007669"/>
    <property type="project" value="InterPro"/>
</dbReference>
<dbReference type="AlphaFoldDB" id="A0A9D4YKG8"/>
<organism evidence="5 6">
    <name type="scientific">Pisum sativum</name>
    <name type="common">Garden pea</name>
    <name type="synonym">Lathyrus oleraceus</name>
    <dbReference type="NCBI Taxonomy" id="3888"/>
    <lineage>
        <taxon>Eukaryota</taxon>
        <taxon>Viridiplantae</taxon>
        <taxon>Streptophyta</taxon>
        <taxon>Embryophyta</taxon>
        <taxon>Tracheophyta</taxon>
        <taxon>Spermatophyta</taxon>
        <taxon>Magnoliopsida</taxon>
        <taxon>eudicotyledons</taxon>
        <taxon>Gunneridae</taxon>
        <taxon>Pentapetalae</taxon>
        <taxon>rosids</taxon>
        <taxon>fabids</taxon>
        <taxon>Fabales</taxon>
        <taxon>Fabaceae</taxon>
        <taxon>Papilionoideae</taxon>
        <taxon>50 kb inversion clade</taxon>
        <taxon>NPAAA clade</taxon>
        <taxon>Hologalegina</taxon>
        <taxon>IRL clade</taxon>
        <taxon>Fabeae</taxon>
        <taxon>Lathyrus</taxon>
    </lineage>
</organism>